<dbReference type="Pfam" id="PF04389">
    <property type="entry name" value="Peptidase_M28"/>
    <property type="match status" value="1"/>
</dbReference>
<evidence type="ECO:0000313" key="10">
    <source>
        <dbReference type="Proteomes" id="UP000814172"/>
    </source>
</evidence>
<dbReference type="Gene3D" id="2.40.128.130">
    <property type="entry name" value="Autotransporter beta-domain"/>
    <property type="match status" value="1"/>
</dbReference>
<dbReference type="AlphaFoldDB" id="A0AAW5ABI7"/>
<dbReference type="RefSeq" id="WP_092231307.1">
    <property type="nucleotide sequence ID" value="NZ_FNTR01000003.1"/>
</dbReference>
<evidence type="ECO:0000313" key="9">
    <source>
        <dbReference type="EMBL" id="MCF5059719.1"/>
    </source>
</evidence>
<evidence type="ECO:0000256" key="7">
    <source>
        <dbReference type="SAM" id="SignalP"/>
    </source>
</evidence>
<feature type="signal peptide" evidence="7">
    <location>
        <begin position="1"/>
        <end position="22"/>
    </location>
</feature>
<dbReference type="GO" id="GO:0004177">
    <property type="term" value="F:aminopeptidase activity"/>
    <property type="evidence" value="ECO:0007669"/>
    <property type="project" value="UniProtKB-KW"/>
</dbReference>
<protein>
    <submittedName>
        <fullName evidence="9">Autotransporter domain-containing protein</fullName>
    </submittedName>
</protein>
<name>A0AAW5ABI7_9PSED</name>
<evidence type="ECO:0000256" key="5">
    <source>
        <dbReference type="ARBA" id="ARBA00022801"/>
    </source>
</evidence>
<reference evidence="9 10" key="1">
    <citation type="submission" date="2019-11" db="EMBL/GenBank/DDBJ databases">
        <title>Epiphytic Pseudomonas syringae from cherry orchards.</title>
        <authorList>
            <person name="Hulin M.T."/>
        </authorList>
    </citation>
    <scope>NUCLEOTIDE SEQUENCE [LARGE SCALE GENOMIC DNA]</scope>
    <source>
        <strain evidence="9 10">PA-6-9F</strain>
    </source>
</reference>
<dbReference type="InterPro" id="IPR045175">
    <property type="entry name" value="M28_fam"/>
</dbReference>
<dbReference type="Pfam" id="PF03797">
    <property type="entry name" value="Autotransporter"/>
    <property type="match status" value="1"/>
</dbReference>
<dbReference type="SMART" id="SM00869">
    <property type="entry name" value="Autotransporter"/>
    <property type="match status" value="1"/>
</dbReference>
<keyword evidence="2" id="KW-0645">Protease</keyword>
<dbReference type="InterPro" id="IPR006315">
    <property type="entry name" value="OM_autotransptr_brl_dom"/>
</dbReference>
<dbReference type="NCBIfam" id="TIGR01414">
    <property type="entry name" value="autotrans_barl"/>
    <property type="match status" value="1"/>
</dbReference>
<dbReference type="GO" id="GO:0046872">
    <property type="term" value="F:metal ion binding"/>
    <property type="evidence" value="ECO:0007669"/>
    <property type="project" value="UniProtKB-KW"/>
</dbReference>
<accession>A0AAW5ABI7</accession>
<keyword evidence="4 7" id="KW-0732">Signal</keyword>
<dbReference type="Gene3D" id="3.40.630.10">
    <property type="entry name" value="Zn peptidases"/>
    <property type="match status" value="1"/>
</dbReference>
<evidence type="ECO:0000256" key="3">
    <source>
        <dbReference type="ARBA" id="ARBA00022723"/>
    </source>
</evidence>
<dbReference type="SUPFAM" id="SSF53187">
    <property type="entry name" value="Zn-dependent exopeptidases"/>
    <property type="match status" value="1"/>
</dbReference>
<keyword evidence="1" id="KW-0031">Aminopeptidase</keyword>
<dbReference type="PANTHER" id="PTHR12147:SF56">
    <property type="entry name" value="AMINOPEPTIDASE YDR415C-RELATED"/>
    <property type="match status" value="1"/>
</dbReference>
<feature type="chain" id="PRO_5043744849" evidence="7">
    <location>
        <begin position="23"/>
        <end position="648"/>
    </location>
</feature>
<gene>
    <name evidence="9" type="ORF">GIW75_22560</name>
</gene>
<keyword evidence="5" id="KW-0378">Hydrolase</keyword>
<feature type="domain" description="Autotransporter" evidence="8">
    <location>
        <begin position="345"/>
        <end position="648"/>
    </location>
</feature>
<dbReference type="InterPro" id="IPR005546">
    <property type="entry name" value="Autotransporte_beta"/>
</dbReference>
<dbReference type="SUPFAM" id="SSF103515">
    <property type="entry name" value="Autotransporter"/>
    <property type="match status" value="1"/>
</dbReference>
<evidence type="ECO:0000256" key="1">
    <source>
        <dbReference type="ARBA" id="ARBA00022438"/>
    </source>
</evidence>
<dbReference type="GO" id="GO:0019867">
    <property type="term" value="C:outer membrane"/>
    <property type="evidence" value="ECO:0007669"/>
    <property type="project" value="InterPro"/>
</dbReference>
<organism evidence="9 10">
    <name type="scientific">Pseudomonas proteolytica</name>
    <dbReference type="NCBI Taxonomy" id="219574"/>
    <lineage>
        <taxon>Bacteria</taxon>
        <taxon>Pseudomonadati</taxon>
        <taxon>Pseudomonadota</taxon>
        <taxon>Gammaproteobacteria</taxon>
        <taxon>Pseudomonadales</taxon>
        <taxon>Pseudomonadaceae</taxon>
        <taxon>Pseudomonas</taxon>
    </lineage>
</organism>
<dbReference type="InterPro" id="IPR036709">
    <property type="entry name" value="Autotransporte_beta_dom_sf"/>
</dbReference>
<evidence type="ECO:0000256" key="6">
    <source>
        <dbReference type="ARBA" id="ARBA00022833"/>
    </source>
</evidence>
<dbReference type="EMBL" id="WKEW01000100">
    <property type="protein sequence ID" value="MCF5059719.1"/>
    <property type="molecule type" value="Genomic_DNA"/>
</dbReference>
<dbReference type="GO" id="GO:0008235">
    <property type="term" value="F:metalloexopeptidase activity"/>
    <property type="evidence" value="ECO:0007669"/>
    <property type="project" value="InterPro"/>
</dbReference>
<sequence length="648" mass="70066">MIKPLALAVSVACALLSTQSNAYDYGEHANTTLEKLITDYPGRYRGTANFAGAADWMQSQMGSAYNISRQDFTWNGGSRASQNVVAYAAGTKPQYVVIGAHFDTYFGRPTLQGLDDNGSGASVLTEVAKNLGGLQLENGLQIVGFGAEEEGLRGSRAFVDSLSASQRANMLAMINLDSLITGDMMYAHAGQNSTANPALASLREHTFQIAKELNINLFTNPGLDAQYPAGTGCCSDGEAFEALNIPILYIEATNWELGDLDGYTQTDNPAIPGGSTWHDPNEDNKTVLTNAFGQERIDQRLRDYSRLLSRLVLELTNADLMASTTSGGAVARNMQDNLQRQHQAMVRLHDRRWLTLQSASREVGTFDGEIGVDGEYNPDSGFDTAPNPEARRLGLHALGDYQLSSSLNIGASLSYLNGRDKLEHRGKLESDTWQAAVYALLNDGGPTWLAGDLSVGHSSFDSKRNLVIQANGGPVLLDQQLTGETDALSLGARLLGGYDFDLGAIKTGPFAGLDYSHSRIDKFHEKQNLRTALEYEEQSFDSLEASLGWRMRGAVALPYGLSLMPYGDIAWVKELADGRLDDLDLTARADGQVRTARLGSVDKSFGRAQVGSQLAITPQLGVYAEVNGRLGHAEGSQTGYSLGVQWMF</sequence>
<dbReference type="PANTHER" id="PTHR12147">
    <property type="entry name" value="METALLOPEPTIDASE M28 FAMILY MEMBER"/>
    <property type="match status" value="1"/>
</dbReference>
<keyword evidence="3" id="KW-0479">Metal-binding</keyword>
<dbReference type="GO" id="GO:0006508">
    <property type="term" value="P:proteolysis"/>
    <property type="evidence" value="ECO:0007669"/>
    <property type="project" value="UniProtKB-KW"/>
</dbReference>
<comment type="caution">
    <text evidence="9">The sequence shown here is derived from an EMBL/GenBank/DDBJ whole genome shotgun (WGS) entry which is preliminary data.</text>
</comment>
<evidence type="ECO:0000256" key="4">
    <source>
        <dbReference type="ARBA" id="ARBA00022729"/>
    </source>
</evidence>
<proteinExistence type="predicted"/>
<keyword evidence="10" id="KW-1185">Reference proteome</keyword>
<dbReference type="PROSITE" id="PS51208">
    <property type="entry name" value="AUTOTRANSPORTER"/>
    <property type="match status" value="1"/>
</dbReference>
<evidence type="ECO:0000256" key="2">
    <source>
        <dbReference type="ARBA" id="ARBA00022670"/>
    </source>
</evidence>
<dbReference type="Proteomes" id="UP000814172">
    <property type="component" value="Unassembled WGS sequence"/>
</dbReference>
<dbReference type="InterPro" id="IPR007484">
    <property type="entry name" value="Peptidase_M28"/>
</dbReference>
<dbReference type="GeneID" id="55537822"/>
<evidence type="ECO:0000259" key="8">
    <source>
        <dbReference type="PROSITE" id="PS51208"/>
    </source>
</evidence>
<keyword evidence="6" id="KW-0862">Zinc</keyword>